<proteinExistence type="predicted"/>
<keyword evidence="2" id="KW-1185">Reference proteome</keyword>
<dbReference type="RefSeq" id="WP_036280312.1">
    <property type="nucleotide sequence ID" value="NZ_CP014476.1"/>
</dbReference>
<dbReference type="AlphaFoldDB" id="A0A126T939"/>
<dbReference type="OrthoDB" id="5571843at2"/>
<dbReference type="KEGG" id="mdn:JT25_019290"/>
<dbReference type="EMBL" id="CP014476">
    <property type="protein sequence ID" value="AMK78606.1"/>
    <property type="molecule type" value="Genomic_DNA"/>
</dbReference>
<reference evidence="1 2" key="1">
    <citation type="journal article" date="2015" name="Environ. Microbiol.">
        <title>Methane oxidation coupled to nitrate reduction under hypoxia by the Gammaproteobacterium Methylomonas denitrificans, sp. nov. type strain FJG1.</title>
        <authorList>
            <person name="Kits K.D."/>
            <person name="Klotz M.G."/>
            <person name="Stein L.Y."/>
        </authorList>
    </citation>
    <scope>NUCLEOTIDE SEQUENCE [LARGE SCALE GENOMIC DNA]</scope>
    <source>
        <strain evidence="1 2">FJG1</strain>
    </source>
</reference>
<evidence type="ECO:0000313" key="1">
    <source>
        <dbReference type="EMBL" id="AMK78606.1"/>
    </source>
</evidence>
<evidence type="ECO:0000313" key="2">
    <source>
        <dbReference type="Proteomes" id="UP000030512"/>
    </source>
</evidence>
<dbReference type="STRING" id="1538553.JT25_019290"/>
<dbReference type="Proteomes" id="UP000030512">
    <property type="component" value="Chromosome"/>
</dbReference>
<name>A0A126T939_9GAMM</name>
<organism evidence="1 2">
    <name type="scientific">Methylomonas denitrificans</name>
    <dbReference type="NCBI Taxonomy" id="1538553"/>
    <lineage>
        <taxon>Bacteria</taxon>
        <taxon>Pseudomonadati</taxon>
        <taxon>Pseudomonadota</taxon>
        <taxon>Gammaproteobacteria</taxon>
        <taxon>Methylococcales</taxon>
        <taxon>Methylococcaceae</taxon>
        <taxon>Methylomonas</taxon>
    </lineage>
</organism>
<accession>A0A126T939</accession>
<protein>
    <submittedName>
        <fullName evidence="1">CopG family transcriptional regulator</fullName>
    </submittedName>
</protein>
<sequence length="65" mass="7441">MTQTVQAEIPDQLFNQAQTLVHQGWAGSFQEIVNDALRRYLESHQEALTEAFIKDDVQWGLHGDD</sequence>
<gene>
    <name evidence="1" type="ORF">JT25_019290</name>
</gene>